<dbReference type="RefSeq" id="WP_149390899.1">
    <property type="nucleotide sequence ID" value="NZ_SMRS01000005.1"/>
</dbReference>
<evidence type="ECO:0000313" key="1">
    <source>
        <dbReference type="EMBL" id="KAA0874719.1"/>
    </source>
</evidence>
<dbReference type="Pfam" id="PF12060">
    <property type="entry name" value="DUF3541"/>
    <property type="match status" value="1"/>
</dbReference>
<dbReference type="EMBL" id="SMRS01000005">
    <property type="protein sequence ID" value="KAA0874719.1"/>
    <property type="molecule type" value="Genomic_DNA"/>
</dbReference>
<name>A0A5A9W3E5_9GAMM</name>
<dbReference type="Proteomes" id="UP000325302">
    <property type="component" value="Unassembled WGS sequence"/>
</dbReference>
<reference evidence="1 2" key="1">
    <citation type="submission" date="2019-03" db="EMBL/GenBank/DDBJ databases">
        <title>Nitrincola sp. nov. isolated from an Indian soda lake.</title>
        <authorList>
            <person name="Joshi A."/>
            <person name="Thite S.V."/>
            <person name="Joseph N."/>
            <person name="Dhotre D."/>
            <person name="Moorthy M."/>
            <person name="Shouche Y.S."/>
        </authorList>
    </citation>
    <scope>NUCLEOTIDE SEQUENCE [LARGE SCALE GENOMIC DNA]</scope>
    <source>
        <strain evidence="1 2">MEB193</strain>
    </source>
</reference>
<keyword evidence="2" id="KW-1185">Reference proteome</keyword>
<sequence length="360" mass="42009">MRTDRSIKRHWMLGFWVMFCLVILPGCQDKAAVLDAGEVAERIQQRYERDFHLLPMSKQRHYAQRLYRLTGSEAYLEVNQQYADQVLSRLRQDLDALAEDAAFLDQVVTAALARYPLRSERQRQRYHLLSQREDLIFASRLLFRLTQVRYYGLEAELTPLQWQTARAYLSSRPFQSWVTHPDMLERYTAQTANWVWFLHELEFLDLRSEYVQAFQAHFPLERDPYLNQTALRNKLYGLTHIVIAASRYYQQEVSAEEFAWVLEAFRALDQRILREATEDIYTEVGISLRLMGQQDEPLLAKIEAALIQAFDSEANLIPSPQGSRSLVSGQHRNVLAILLLKWPEALHPGPRLATLSSPEP</sequence>
<dbReference type="AlphaFoldDB" id="A0A5A9W3E5"/>
<accession>A0A5A9W3E5</accession>
<dbReference type="InterPro" id="IPR021928">
    <property type="entry name" value="DUF3541"/>
</dbReference>
<protein>
    <submittedName>
        <fullName evidence="1">DUF3541 domain-containing protein</fullName>
    </submittedName>
</protein>
<proteinExistence type="predicted"/>
<dbReference type="OrthoDB" id="6080009at2"/>
<organism evidence="1 2">
    <name type="scientific">Nitrincola tapanii</name>
    <dbReference type="NCBI Taxonomy" id="1708751"/>
    <lineage>
        <taxon>Bacteria</taxon>
        <taxon>Pseudomonadati</taxon>
        <taxon>Pseudomonadota</taxon>
        <taxon>Gammaproteobacteria</taxon>
        <taxon>Oceanospirillales</taxon>
        <taxon>Oceanospirillaceae</taxon>
        <taxon>Nitrincola</taxon>
    </lineage>
</organism>
<gene>
    <name evidence="1" type="ORF">E1H14_07840</name>
</gene>
<evidence type="ECO:0000313" key="2">
    <source>
        <dbReference type="Proteomes" id="UP000325302"/>
    </source>
</evidence>
<comment type="caution">
    <text evidence="1">The sequence shown here is derived from an EMBL/GenBank/DDBJ whole genome shotgun (WGS) entry which is preliminary data.</text>
</comment>